<proteinExistence type="predicted"/>
<keyword evidence="3" id="KW-1185">Reference proteome</keyword>
<dbReference type="CDD" id="cd00761">
    <property type="entry name" value="Glyco_tranf_GTA_type"/>
    <property type="match status" value="1"/>
</dbReference>
<dbReference type="InterPro" id="IPR029044">
    <property type="entry name" value="Nucleotide-diphossugar_trans"/>
</dbReference>
<reference evidence="2 3" key="1">
    <citation type="journal article" date="2021" name="Int. J. Syst. Evol. Microbiol.">
        <title>Halobaculum halophilum sp. nov. and Halobaculum salinum sp. nov., isolated from salt lake and saline soil.</title>
        <authorList>
            <person name="Cui H.L."/>
            <person name="Shi X.W."/>
            <person name="Yin X.M."/>
            <person name="Yang X.Y."/>
            <person name="Hou J."/>
            <person name="Zhu L."/>
        </authorList>
    </citation>
    <scope>NUCLEOTIDE SEQUENCE [LARGE SCALE GENOMIC DNA]</scope>
    <source>
        <strain evidence="2 3">NBRC 109044</strain>
    </source>
</reference>
<dbReference type="RefSeq" id="WP_222608045.1">
    <property type="nucleotide sequence ID" value="NZ_CP081958.1"/>
</dbReference>
<dbReference type="InterPro" id="IPR001173">
    <property type="entry name" value="Glyco_trans_2-like"/>
</dbReference>
<accession>A0A8T8WET6</accession>
<dbReference type="PANTHER" id="PTHR43685:SF11">
    <property type="entry name" value="GLYCOSYLTRANSFERASE TAGX-RELATED"/>
    <property type="match status" value="1"/>
</dbReference>
<dbReference type="AlphaFoldDB" id="A0A8T8WET6"/>
<dbReference type="PANTHER" id="PTHR43685">
    <property type="entry name" value="GLYCOSYLTRANSFERASE"/>
    <property type="match status" value="1"/>
</dbReference>
<feature type="domain" description="Glycosyltransferase 2-like" evidence="1">
    <location>
        <begin position="8"/>
        <end position="171"/>
    </location>
</feature>
<protein>
    <submittedName>
        <fullName evidence="2">Glycosyltransferase family 2 protein</fullName>
    </submittedName>
</protein>
<name>A0A8T8WET6_9EURY</name>
<dbReference type="Pfam" id="PF00535">
    <property type="entry name" value="Glycos_transf_2"/>
    <property type="match status" value="1"/>
</dbReference>
<sequence>MTDAPLVSVVIPTYDRPDRVGDAVSNIREQTYRPIETIIVDDCSPTPVSDVIKDEFGSHHGVTIIRHDENQGANAARNSGIKQANGEYVAFLDDDDRWFPSKLRRQVDTLESAEADTAIAYTGKVYVNDEGLIQNVSTHCVSEKPTKQLLKTNLVGSFSTLLVHRDVFDDVGVLDEAFPCWQDTDFLVRATQTYDLACVPEPLTVRVYHGDQITGDFDARTETALPLFLEKHSDLANEYGDGFERQMRSRLFFNVGWNGVVNGHTLAAFPYILRAIRTDPAWMRPYAALLACIGGDPVRRLLSALNNFRSDDDPRVGDTIIDTDGELSIQSPKAAEKWEETLPEAVVVQ</sequence>
<gene>
    <name evidence="2" type="ORF">K6T50_03555</name>
</gene>
<evidence type="ECO:0000313" key="2">
    <source>
        <dbReference type="EMBL" id="QZP38244.1"/>
    </source>
</evidence>
<dbReference type="Gene3D" id="3.90.550.10">
    <property type="entry name" value="Spore Coat Polysaccharide Biosynthesis Protein SpsA, Chain A"/>
    <property type="match status" value="1"/>
</dbReference>
<evidence type="ECO:0000259" key="1">
    <source>
        <dbReference type="Pfam" id="PF00535"/>
    </source>
</evidence>
<evidence type="ECO:0000313" key="3">
    <source>
        <dbReference type="Proteomes" id="UP000826254"/>
    </source>
</evidence>
<dbReference type="SUPFAM" id="SSF53448">
    <property type="entry name" value="Nucleotide-diphospho-sugar transferases"/>
    <property type="match status" value="1"/>
</dbReference>
<organism evidence="2 3">
    <name type="scientific">Halobaculum magnesiiphilum</name>
    <dbReference type="NCBI Taxonomy" id="1017351"/>
    <lineage>
        <taxon>Archaea</taxon>
        <taxon>Methanobacteriati</taxon>
        <taxon>Methanobacteriota</taxon>
        <taxon>Stenosarchaea group</taxon>
        <taxon>Halobacteria</taxon>
        <taxon>Halobacteriales</taxon>
        <taxon>Haloferacaceae</taxon>
        <taxon>Halobaculum</taxon>
    </lineage>
</organism>
<dbReference type="GeneID" id="67177187"/>
<dbReference type="InterPro" id="IPR050834">
    <property type="entry name" value="Glycosyltransf_2"/>
</dbReference>
<dbReference type="EMBL" id="CP081958">
    <property type="protein sequence ID" value="QZP38244.1"/>
    <property type="molecule type" value="Genomic_DNA"/>
</dbReference>
<dbReference type="Proteomes" id="UP000826254">
    <property type="component" value="Chromosome"/>
</dbReference>
<dbReference type="KEGG" id="hmp:K6T50_03555"/>